<dbReference type="GO" id="GO:0009116">
    <property type="term" value="P:nucleoside metabolic process"/>
    <property type="evidence" value="ECO:0007669"/>
    <property type="project" value="InterPro"/>
</dbReference>
<gene>
    <name evidence="1" type="ORF">LPB137_02085</name>
</gene>
<dbReference type="EMBL" id="CP019070">
    <property type="protein sequence ID" value="APW64717.1"/>
    <property type="molecule type" value="Genomic_DNA"/>
</dbReference>
<reference evidence="1 2" key="1">
    <citation type="submission" date="2017-01" db="EMBL/GenBank/DDBJ databases">
        <title>Genome sequencing of Arcobacter sp. LPB0137.</title>
        <authorList>
            <person name="Lee G.-W."/>
            <person name="Yi H."/>
        </authorList>
    </citation>
    <scope>NUCLEOTIDE SEQUENCE [LARGE SCALE GENOMIC DNA]</scope>
    <source>
        <strain evidence="1 2">LPB0137</strain>
    </source>
</reference>
<evidence type="ECO:0000313" key="1">
    <source>
        <dbReference type="EMBL" id="APW64717.1"/>
    </source>
</evidence>
<evidence type="ECO:0008006" key="3">
    <source>
        <dbReference type="Google" id="ProtNLM"/>
    </source>
</evidence>
<dbReference type="AlphaFoldDB" id="A0A1P8KJJ2"/>
<dbReference type="GO" id="GO:0003824">
    <property type="term" value="F:catalytic activity"/>
    <property type="evidence" value="ECO:0007669"/>
    <property type="project" value="InterPro"/>
</dbReference>
<proteinExistence type="predicted"/>
<dbReference type="Gene3D" id="3.40.50.1580">
    <property type="entry name" value="Nucleoside phosphorylase domain"/>
    <property type="match status" value="1"/>
</dbReference>
<keyword evidence="2" id="KW-1185">Reference proteome</keyword>
<sequence length="176" mass="20109">MLINMSKILIHTTSLIEAQPIVDFFNLEKLTNPIENTIYSNDDLILIVSGVSKEEILDSLNYIFKNFQISKAFDLSIASCSDGSIALGTLFCTNRFINGLNFANVTTVEKALETDKDLETLLVDKQAEFFRQTCKENIQDFYILKIVSDYFDETTPSEKEIFQLINDSILKWKNLI</sequence>
<evidence type="ECO:0000313" key="2">
    <source>
        <dbReference type="Proteomes" id="UP000186074"/>
    </source>
</evidence>
<dbReference type="KEGG" id="alp:LPB137_02085"/>
<dbReference type="STRING" id="1850254.LPB137_02085"/>
<dbReference type="Proteomes" id="UP000186074">
    <property type="component" value="Chromosome"/>
</dbReference>
<name>A0A1P8KJJ2_9BACT</name>
<organism evidence="1 2">
    <name type="scientific">Poseidonibacter parvus</name>
    <dbReference type="NCBI Taxonomy" id="1850254"/>
    <lineage>
        <taxon>Bacteria</taxon>
        <taxon>Pseudomonadati</taxon>
        <taxon>Campylobacterota</taxon>
        <taxon>Epsilonproteobacteria</taxon>
        <taxon>Campylobacterales</taxon>
        <taxon>Arcobacteraceae</taxon>
        <taxon>Poseidonibacter</taxon>
    </lineage>
</organism>
<accession>A0A1P8KJJ2</accession>
<dbReference type="InterPro" id="IPR035994">
    <property type="entry name" value="Nucleoside_phosphorylase_sf"/>
</dbReference>
<protein>
    <recommendedName>
        <fullName evidence="3">Nucleoside phosphorylase</fullName>
    </recommendedName>
</protein>